<gene>
    <name evidence="1" type="ORF">TorRG33x02_261760</name>
</gene>
<proteinExistence type="predicted"/>
<dbReference type="Proteomes" id="UP000237000">
    <property type="component" value="Unassembled WGS sequence"/>
</dbReference>
<organism evidence="1 2">
    <name type="scientific">Trema orientale</name>
    <name type="common">Charcoal tree</name>
    <name type="synonym">Celtis orientalis</name>
    <dbReference type="NCBI Taxonomy" id="63057"/>
    <lineage>
        <taxon>Eukaryota</taxon>
        <taxon>Viridiplantae</taxon>
        <taxon>Streptophyta</taxon>
        <taxon>Embryophyta</taxon>
        <taxon>Tracheophyta</taxon>
        <taxon>Spermatophyta</taxon>
        <taxon>Magnoliopsida</taxon>
        <taxon>eudicotyledons</taxon>
        <taxon>Gunneridae</taxon>
        <taxon>Pentapetalae</taxon>
        <taxon>rosids</taxon>
        <taxon>fabids</taxon>
        <taxon>Rosales</taxon>
        <taxon>Cannabaceae</taxon>
        <taxon>Trema</taxon>
    </lineage>
</organism>
<accession>A0A2P5D5L6</accession>
<sequence>MKCGSEQSSYVGDVHDDETSWLQWAVGGRQKVSKRQWVWLVAEAIGVNRNRIQLSCGKTDPIVPLLVFFF</sequence>
<evidence type="ECO:0000313" key="1">
    <source>
        <dbReference type="EMBL" id="PON68575.1"/>
    </source>
</evidence>
<name>A0A2P5D5L6_TREOI</name>
<evidence type="ECO:0000313" key="2">
    <source>
        <dbReference type="Proteomes" id="UP000237000"/>
    </source>
</evidence>
<comment type="caution">
    <text evidence="1">The sequence shown here is derived from an EMBL/GenBank/DDBJ whole genome shotgun (WGS) entry which is preliminary data.</text>
</comment>
<dbReference type="AlphaFoldDB" id="A0A2P5D5L6"/>
<reference evidence="2" key="1">
    <citation type="submission" date="2016-06" db="EMBL/GenBank/DDBJ databases">
        <title>Parallel loss of symbiosis genes in relatives of nitrogen-fixing non-legume Parasponia.</title>
        <authorList>
            <person name="Van Velzen R."/>
            <person name="Holmer R."/>
            <person name="Bu F."/>
            <person name="Rutten L."/>
            <person name="Van Zeijl A."/>
            <person name="Liu W."/>
            <person name="Santuari L."/>
            <person name="Cao Q."/>
            <person name="Sharma T."/>
            <person name="Shen D."/>
            <person name="Roswanjaya Y."/>
            <person name="Wardhani T."/>
            <person name="Kalhor M.S."/>
            <person name="Jansen J."/>
            <person name="Van den Hoogen J."/>
            <person name="Gungor B."/>
            <person name="Hartog M."/>
            <person name="Hontelez J."/>
            <person name="Verver J."/>
            <person name="Yang W.-C."/>
            <person name="Schijlen E."/>
            <person name="Repin R."/>
            <person name="Schilthuizen M."/>
            <person name="Schranz E."/>
            <person name="Heidstra R."/>
            <person name="Miyata K."/>
            <person name="Fedorova E."/>
            <person name="Kohlen W."/>
            <person name="Bisseling T."/>
            <person name="Smit S."/>
            <person name="Geurts R."/>
        </authorList>
    </citation>
    <scope>NUCLEOTIDE SEQUENCE [LARGE SCALE GENOMIC DNA]</scope>
    <source>
        <strain evidence="2">cv. RG33-2</strain>
    </source>
</reference>
<keyword evidence="2" id="KW-1185">Reference proteome</keyword>
<dbReference type="InParanoid" id="A0A2P5D5L6"/>
<protein>
    <submittedName>
        <fullName evidence="1">Uncharacterized protein</fullName>
    </submittedName>
</protein>
<dbReference type="EMBL" id="JXTC01000294">
    <property type="protein sequence ID" value="PON68575.1"/>
    <property type="molecule type" value="Genomic_DNA"/>
</dbReference>